<sequence length="439" mass="46815">MSDLVALLLTPFLAACLFVGIHTWLGLQVLRRKVVFADLALAQLSALGGTIAVAVGHAPGGAAGFGYAFALTLLGAALLTITRRVSAQVGQEAVIGILYVVATAAAILVVDRSPQGAEHVKRMLVGDILTVNATDLLKLALIYAAVGAVHALCRRHFLATEEDGLPRHQRFTALWDFLFYATFGLVVTSSVAVAGVLLVFSFLIIPAVIGSLFSARISVALGVGWGTGIAASVLGFAASVALDAPTGATMVVAFASVLLVAAGARALFFAAPETRRLNGRRAAVSVAAALLAAVGAQGVWLMTQPMADQPLLALVESGLGIGPERFLSEAERQVVREAAETERGHRAEVERLAGMERNARWRGDVLREEELRRISSFQQTFNEMGRGERFVQDHLRGLARSRERWTVGIPMTALSVLGLRLLFRTRRTGVRAVRPGWNR</sequence>
<dbReference type="PANTHER" id="PTHR30477">
    <property type="entry name" value="ABC-TRANSPORTER METAL-BINDING PROTEIN"/>
    <property type="match status" value="1"/>
</dbReference>
<proteinExistence type="inferred from homology"/>
<dbReference type="RefSeq" id="WP_109893462.1">
    <property type="nucleotide sequence ID" value="NZ_CP029550.1"/>
</dbReference>
<evidence type="ECO:0000313" key="9">
    <source>
        <dbReference type="Proteomes" id="UP000245926"/>
    </source>
</evidence>
<gene>
    <name evidence="8" type="ORF">DK389_24315</name>
</gene>
<feature type="transmembrane region" description="Helical" evidence="7">
    <location>
        <begin position="177"/>
        <end position="205"/>
    </location>
</feature>
<dbReference type="GO" id="GO:0055085">
    <property type="term" value="P:transmembrane transport"/>
    <property type="evidence" value="ECO:0007669"/>
    <property type="project" value="InterPro"/>
</dbReference>
<dbReference type="Proteomes" id="UP000245926">
    <property type="component" value="Chromosome"/>
</dbReference>
<dbReference type="Pfam" id="PF00950">
    <property type="entry name" value="ABC-3"/>
    <property type="match status" value="1"/>
</dbReference>
<evidence type="ECO:0000256" key="2">
    <source>
        <dbReference type="ARBA" id="ARBA00008034"/>
    </source>
</evidence>
<accession>A0A2U8WA57</accession>
<comment type="subcellular location">
    <subcellularLocation>
        <location evidence="6">Cell membrane</location>
        <topology evidence="6">Multi-pass membrane protein</topology>
    </subcellularLocation>
    <subcellularLocation>
        <location evidence="1">Membrane</location>
        <topology evidence="1">Multi-pass membrane protein</topology>
    </subcellularLocation>
</comment>
<evidence type="ECO:0000256" key="1">
    <source>
        <dbReference type="ARBA" id="ARBA00004141"/>
    </source>
</evidence>
<dbReference type="GO" id="GO:0010043">
    <property type="term" value="P:response to zinc ion"/>
    <property type="evidence" value="ECO:0007669"/>
    <property type="project" value="TreeGrafter"/>
</dbReference>
<dbReference type="KEGG" id="mets:DK389_24315"/>
<keyword evidence="4 7" id="KW-1133">Transmembrane helix</keyword>
<keyword evidence="6" id="KW-0813">Transport</keyword>
<feature type="transmembrane region" description="Helical" evidence="7">
    <location>
        <begin position="61"/>
        <end position="81"/>
    </location>
</feature>
<comment type="similarity">
    <text evidence="2 6">Belongs to the ABC-3 integral membrane protein family.</text>
</comment>
<dbReference type="InterPro" id="IPR037294">
    <property type="entry name" value="ABC_BtuC-like"/>
</dbReference>
<dbReference type="PANTHER" id="PTHR30477:SF19">
    <property type="entry name" value="METAL ABC TRANSPORTER PERMEASE"/>
    <property type="match status" value="1"/>
</dbReference>
<name>A0A2U8WA57_9HYPH</name>
<feature type="transmembrane region" description="Helical" evidence="7">
    <location>
        <begin position="217"/>
        <end position="242"/>
    </location>
</feature>
<evidence type="ECO:0000256" key="3">
    <source>
        <dbReference type="ARBA" id="ARBA00022692"/>
    </source>
</evidence>
<evidence type="ECO:0000256" key="6">
    <source>
        <dbReference type="RuleBase" id="RU003943"/>
    </source>
</evidence>
<dbReference type="OrthoDB" id="14209at2"/>
<keyword evidence="5 7" id="KW-0472">Membrane</keyword>
<keyword evidence="9" id="KW-1185">Reference proteome</keyword>
<feature type="transmembrane region" description="Helical" evidence="7">
    <location>
        <begin position="6"/>
        <end position="27"/>
    </location>
</feature>
<dbReference type="AlphaFoldDB" id="A0A2U8WA57"/>
<feature type="transmembrane region" description="Helical" evidence="7">
    <location>
        <begin position="248"/>
        <end position="270"/>
    </location>
</feature>
<dbReference type="GO" id="GO:0043190">
    <property type="term" value="C:ATP-binding cassette (ABC) transporter complex"/>
    <property type="evidence" value="ECO:0007669"/>
    <property type="project" value="InterPro"/>
</dbReference>
<dbReference type="EMBL" id="CP029550">
    <property type="protein sequence ID" value="AWN43043.1"/>
    <property type="molecule type" value="Genomic_DNA"/>
</dbReference>
<feature type="transmembrane region" description="Helical" evidence="7">
    <location>
        <begin position="93"/>
        <end position="110"/>
    </location>
</feature>
<evidence type="ECO:0000256" key="5">
    <source>
        <dbReference type="ARBA" id="ARBA00023136"/>
    </source>
</evidence>
<feature type="transmembrane region" description="Helical" evidence="7">
    <location>
        <begin position="34"/>
        <end position="55"/>
    </location>
</feature>
<reference evidence="9" key="1">
    <citation type="submission" date="2018-05" db="EMBL/GenBank/DDBJ databases">
        <title>Complete Genome Sequence of Methylobacterium sp. 17SD2-17.</title>
        <authorList>
            <person name="Srinivasan S."/>
        </authorList>
    </citation>
    <scope>NUCLEOTIDE SEQUENCE [LARGE SCALE GENOMIC DNA]</scope>
    <source>
        <strain evidence="9">17SD2-17</strain>
    </source>
</reference>
<protein>
    <submittedName>
        <fullName evidence="8">Metal ABC transporter permease</fullName>
    </submittedName>
</protein>
<evidence type="ECO:0000256" key="4">
    <source>
        <dbReference type="ARBA" id="ARBA00022989"/>
    </source>
</evidence>
<feature type="transmembrane region" description="Helical" evidence="7">
    <location>
        <begin position="405"/>
        <end position="423"/>
    </location>
</feature>
<evidence type="ECO:0000256" key="7">
    <source>
        <dbReference type="SAM" id="Phobius"/>
    </source>
</evidence>
<feature type="transmembrane region" description="Helical" evidence="7">
    <location>
        <begin position="282"/>
        <end position="302"/>
    </location>
</feature>
<dbReference type="InterPro" id="IPR001626">
    <property type="entry name" value="ABC_TroCD"/>
</dbReference>
<evidence type="ECO:0000313" key="8">
    <source>
        <dbReference type="EMBL" id="AWN43043.1"/>
    </source>
</evidence>
<keyword evidence="3 6" id="KW-0812">Transmembrane</keyword>
<organism evidence="8 9">
    <name type="scientific">Methylobacterium durans</name>
    <dbReference type="NCBI Taxonomy" id="2202825"/>
    <lineage>
        <taxon>Bacteria</taxon>
        <taxon>Pseudomonadati</taxon>
        <taxon>Pseudomonadota</taxon>
        <taxon>Alphaproteobacteria</taxon>
        <taxon>Hyphomicrobiales</taxon>
        <taxon>Methylobacteriaceae</taxon>
        <taxon>Methylobacterium</taxon>
    </lineage>
</organism>
<dbReference type="SUPFAM" id="SSF81345">
    <property type="entry name" value="ABC transporter involved in vitamin B12 uptake, BtuC"/>
    <property type="match status" value="1"/>
</dbReference>